<name>A0AAW1A0K3_9HYME</name>
<dbReference type="GO" id="GO:0005634">
    <property type="term" value="C:nucleus"/>
    <property type="evidence" value="ECO:0007669"/>
    <property type="project" value="InterPro"/>
</dbReference>
<evidence type="ECO:0000256" key="2">
    <source>
        <dbReference type="PROSITE-ProRule" id="PRU01263"/>
    </source>
</evidence>
<feature type="compositionally biased region" description="Basic and acidic residues" evidence="3">
    <location>
        <begin position="795"/>
        <end position="846"/>
    </location>
</feature>
<dbReference type="AlphaFoldDB" id="A0AAW1A0K3"/>
<feature type="compositionally biased region" description="Polar residues" evidence="3">
    <location>
        <begin position="925"/>
        <end position="937"/>
    </location>
</feature>
<feature type="compositionally biased region" description="Polar residues" evidence="3">
    <location>
        <begin position="977"/>
        <end position="987"/>
    </location>
</feature>
<gene>
    <name evidence="6" type="ORF">QLX08_004887</name>
</gene>
<evidence type="ECO:0000256" key="3">
    <source>
        <dbReference type="SAM" id="MobiDB-lite"/>
    </source>
</evidence>
<feature type="compositionally biased region" description="Basic and acidic residues" evidence="3">
    <location>
        <begin position="863"/>
        <end position="921"/>
    </location>
</feature>
<dbReference type="InterPro" id="IPR012934">
    <property type="entry name" value="Znf_AD"/>
</dbReference>
<dbReference type="SMART" id="SM00868">
    <property type="entry name" value="zf-AD"/>
    <property type="match status" value="3"/>
</dbReference>
<evidence type="ECO:0000256" key="1">
    <source>
        <dbReference type="PROSITE-ProRule" id="PRU00042"/>
    </source>
</evidence>
<dbReference type="InterPro" id="IPR013087">
    <property type="entry name" value="Znf_C2H2_type"/>
</dbReference>
<dbReference type="EMBL" id="JAWNGG020000079">
    <property type="protein sequence ID" value="KAK9303394.1"/>
    <property type="molecule type" value="Genomic_DNA"/>
</dbReference>
<dbReference type="PROSITE" id="PS50157">
    <property type="entry name" value="ZINC_FINGER_C2H2_2"/>
    <property type="match status" value="1"/>
</dbReference>
<feature type="region of interest" description="Disordered" evidence="3">
    <location>
        <begin position="310"/>
        <end position="417"/>
    </location>
</feature>
<feature type="compositionally biased region" description="Basic and acidic residues" evidence="3">
    <location>
        <begin position="655"/>
        <end position="788"/>
    </location>
</feature>
<evidence type="ECO:0008006" key="8">
    <source>
        <dbReference type="Google" id="ProtNLM"/>
    </source>
</evidence>
<organism evidence="6 7">
    <name type="scientific">Tetragonisca angustula</name>
    <dbReference type="NCBI Taxonomy" id="166442"/>
    <lineage>
        <taxon>Eukaryota</taxon>
        <taxon>Metazoa</taxon>
        <taxon>Ecdysozoa</taxon>
        <taxon>Arthropoda</taxon>
        <taxon>Hexapoda</taxon>
        <taxon>Insecta</taxon>
        <taxon>Pterygota</taxon>
        <taxon>Neoptera</taxon>
        <taxon>Endopterygota</taxon>
        <taxon>Hymenoptera</taxon>
        <taxon>Apocrita</taxon>
        <taxon>Aculeata</taxon>
        <taxon>Apoidea</taxon>
        <taxon>Anthophila</taxon>
        <taxon>Apidae</taxon>
        <taxon>Tetragonisca</taxon>
    </lineage>
</organism>
<dbReference type="Pfam" id="PF07776">
    <property type="entry name" value="zf-AD"/>
    <property type="match status" value="1"/>
</dbReference>
<dbReference type="SUPFAM" id="SSF58113">
    <property type="entry name" value="Apolipoprotein A-I"/>
    <property type="match status" value="1"/>
</dbReference>
<feature type="binding site" evidence="2">
    <location>
        <position position="6"/>
    </location>
    <ligand>
        <name>Zn(2+)</name>
        <dbReference type="ChEBI" id="CHEBI:29105"/>
    </ligand>
</feature>
<protein>
    <recommendedName>
        <fullName evidence="8">ZAD domain-containing protein</fullName>
    </recommendedName>
</protein>
<feature type="compositionally biased region" description="Polar residues" evidence="3">
    <location>
        <begin position="321"/>
        <end position="334"/>
    </location>
</feature>
<feature type="compositionally biased region" description="Basic and acidic residues" evidence="3">
    <location>
        <begin position="344"/>
        <end position="368"/>
    </location>
</feature>
<feature type="binding site" evidence="2">
    <location>
        <position position="9"/>
    </location>
    <ligand>
        <name>Zn(2+)</name>
        <dbReference type="ChEBI" id="CHEBI:29105"/>
    </ligand>
</feature>
<proteinExistence type="predicted"/>
<feature type="compositionally biased region" description="Basic and acidic residues" evidence="3">
    <location>
        <begin position="992"/>
        <end position="1044"/>
    </location>
</feature>
<evidence type="ECO:0000259" key="5">
    <source>
        <dbReference type="PROSITE" id="PS51915"/>
    </source>
</evidence>
<dbReference type="Proteomes" id="UP001432146">
    <property type="component" value="Unassembled WGS sequence"/>
</dbReference>
<keyword evidence="2" id="KW-0479">Metal-binding</keyword>
<sequence>MSRQCCFLCASDEGVFLDVTTDNKQQYYDQFEICSFVKIPRADQLPTKICHKCAYELNQCSSFVQKYIRAKKKQKPNVRKHCGLCCEPAKNEFIFDLSKEKKLQYNPFHKIQEIFNKEQIGNIQKNKFICLPCRYVIDVLIDLKNICEETAIRLEDTANKKTNLNKVDRLIFPKIKTVVVSRKTTTTDSARINLHTLQESKSEFDEMTRTRSKNNKLNEKTKLQVCNKCHSSIKTDDAMYKTQKTGNIVCKSCWKNVNIHKTEKQVQQNSTEIKLCTVFLKDVLKDTDIKEKKLYRIDEDDEGNKTYVVTDKNVENENKSNKTINNIGNDVGKQNQKRSVKSLKTADEDTSNKDVPTKKYKSDAKEVSETNLEQSNTNIQQQQTTATQHTKITQKRDTRDTDSRDTDSRVTRRQGRTLTKYKLATGSSLSDADVDNKHNRKRLKTILSGIPIMKSLDVNDESSSSEGVTLKRKRSRYTSTSSILEISDDDTNQKKGLEKNVRRKKTNIKKFAKSSAVTTSQELQSLNSENIFETQTYVCDECGASYENKLTELTHKLTHYKQPELKLQKLNTEILTKKILGLSKVMDDQSEDLSETIAMTVEDDEEELLENEIDLNINNHADTNSDIENKIDSSKKEAVEDVVDVKLVMKEFDDDHKTEEKTEDLQKETKKETEDLQKETEKDTEDLQKETEKDTEDLQKETEKETEDLQKETEKETEDLQKETEKETEDLQKETEKETEDLQKETEKDTEDLQKETEKETEDLQKQPEKETEDLQKESKEETEHSQEVTENLQETEKEIENLQVEEKETGDLHEVLEKNEVKEDKNKENEKENNFKIGERIHRSVDCLNSEQIIKISDNSDSENKQEEHREKDKQIMEDKHENNEIKIEEKQIEIEVSEERETEKDGEKHINVEENKQDEVLCNGQQSQIVNQKSSNKIDKDFANDVPEKIEQSNTEHDRTTDETTVGVDDKDDITISTEQKSPKLTQKRKSFDENKMQTKTNDSDFKKSEVLEENVLSKEDSTTDKQHDVEIVESNSSKEEESTSDSITAAAEILQEVLDLASARVEKQQEVLTDISTNIDSMETETLENISREIQNTVDM</sequence>
<feature type="compositionally biased region" description="Low complexity" evidence="3">
    <location>
        <begin position="376"/>
        <end position="391"/>
    </location>
</feature>
<feature type="domain" description="ZAD" evidence="5">
    <location>
        <begin position="4"/>
        <end position="77"/>
    </location>
</feature>
<accession>A0AAW1A0K3</accession>
<feature type="domain" description="C2H2-type" evidence="4">
    <location>
        <begin position="537"/>
        <end position="564"/>
    </location>
</feature>
<dbReference type="PROSITE" id="PS00028">
    <property type="entry name" value="ZINC_FINGER_C2H2_1"/>
    <property type="match status" value="1"/>
</dbReference>
<keyword evidence="7" id="KW-1185">Reference proteome</keyword>
<evidence type="ECO:0000313" key="6">
    <source>
        <dbReference type="EMBL" id="KAK9303394.1"/>
    </source>
</evidence>
<dbReference type="PROSITE" id="PS51915">
    <property type="entry name" value="ZAD"/>
    <property type="match status" value="1"/>
</dbReference>
<feature type="compositionally biased region" description="Basic and acidic residues" evidence="3">
    <location>
        <begin position="394"/>
        <end position="410"/>
    </location>
</feature>
<keyword evidence="1" id="KW-0863">Zinc-finger</keyword>
<evidence type="ECO:0000313" key="7">
    <source>
        <dbReference type="Proteomes" id="UP001432146"/>
    </source>
</evidence>
<feature type="binding site" evidence="2">
    <location>
        <position position="50"/>
    </location>
    <ligand>
        <name>Zn(2+)</name>
        <dbReference type="ChEBI" id="CHEBI:29105"/>
    </ligand>
</feature>
<feature type="region of interest" description="Disordered" evidence="3">
    <location>
        <begin position="655"/>
        <end position="1049"/>
    </location>
</feature>
<dbReference type="Gene3D" id="1.20.120.20">
    <property type="entry name" value="Apolipoprotein"/>
    <property type="match status" value="1"/>
</dbReference>
<feature type="binding site" evidence="2">
    <location>
        <position position="53"/>
    </location>
    <ligand>
        <name>Zn(2+)</name>
        <dbReference type="ChEBI" id="CHEBI:29105"/>
    </ligand>
</feature>
<dbReference type="GO" id="GO:0008270">
    <property type="term" value="F:zinc ion binding"/>
    <property type="evidence" value="ECO:0007669"/>
    <property type="project" value="UniProtKB-UniRule"/>
</dbReference>
<keyword evidence="2" id="KW-0862">Zinc</keyword>
<feature type="compositionally biased region" description="Basic and acidic residues" evidence="3">
    <location>
        <begin position="938"/>
        <end position="964"/>
    </location>
</feature>
<evidence type="ECO:0000259" key="4">
    <source>
        <dbReference type="PROSITE" id="PS50157"/>
    </source>
</evidence>
<comment type="caution">
    <text evidence="6">The sequence shown here is derived from an EMBL/GenBank/DDBJ whole genome shotgun (WGS) entry which is preliminary data.</text>
</comment>
<reference evidence="6 7" key="1">
    <citation type="submission" date="2024-05" db="EMBL/GenBank/DDBJ databases">
        <title>The nuclear and mitochondrial genome assemblies of Tetragonisca angustula (Apidae: Meliponini), a tiny yet remarkable pollinator in the Neotropics.</title>
        <authorList>
            <person name="Ferrari R."/>
            <person name="Ricardo P.C."/>
            <person name="Dias F.C."/>
            <person name="Araujo N.S."/>
            <person name="Soares D.O."/>
            <person name="Zhou Q.-S."/>
            <person name="Zhu C.-D."/>
            <person name="Coutinho L."/>
            <person name="Airas M.C."/>
            <person name="Batista T.M."/>
        </authorList>
    </citation>
    <scope>NUCLEOTIDE SEQUENCE [LARGE SCALE GENOMIC DNA]</scope>
    <source>
        <strain evidence="6">ASF017062</strain>
        <tissue evidence="6">Abdomen</tissue>
    </source>
</reference>